<reference evidence="1 2" key="1">
    <citation type="submission" date="2021-02" db="EMBL/GenBank/DDBJ databases">
        <authorList>
            <person name="Han P."/>
        </authorList>
    </citation>
    <scope>NUCLEOTIDE SEQUENCE [LARGE SCALE GENOMIC DNA]</scope>
    <source>
        <strain evidence="1">Candidatus Nitrospira sp. ZN2</strain>
    </source>
</reference>
<evidence type="ECO:0000313" key="2">
    <source>
        <dbReference type="Proteomes" id="UP000675880"/>
    </source>
</evidence>
<keyword evidence="2" id="KW-1185">Reference proteome</keyword>
<gene>
    <name evidence="1" type="ORF">NSPZN2_40066</name>
</gene>
<name>A0ABM8RQT9_9BACT</name>
<evidence type="ECO:0000313" key="1">
    <source>
        <dbReference type="EMBL" id="CAE6766477.1"/>
    </source>
</evidence>
<dbReference type="Proteomes" id="UP000675880">
    <property type="component" value="Unassembled WGS sequence"/>
</dbReference>
<comment type="caution">
    <text evidence="1">The sequence shown here is derived from an EMBL/GenBank/DDBJ whole genome shotgun (WGS) entry which is preliminary data.</text>
</comment>
<protein>
    <submittedName>
        <fullName evidence="1">Uncharacterized protein</fullName>
    </submittedName>
</protein>
<accession>A0ABM8RQT9</accession>
<proteinExistence type="predicted"/>
<sequence length="35" mass="3656">MLHINHALGGDAFVNNSGTVTRQLPIHEVAEAATA</sequence>
<organism evidence="1 2">
    <name type="scientific">Nitrospira defluvii</name>
    <dbReference type="NCBI Taxonomy" id="330214"/>
    <lineage>
        <taxon>Bacteria</taxon>
        <taxon>Pseudomonadati</taxon>
        <taxon>Nitrospirota</taxon>
        <taxon>Nitrospiria</taxon>
        <taxon>Nitrospirales</taxon>
        <taxon>Nitrospiraceae</taxon>
        <taxon>Nitrospira</taxon>
    </lineage>
</organism>
<dbReference type="EMBL" id="CAJNBJ010000017">
    <property type="protein sequence ID" value="CAE6766477.1"/>
    <property type="molecule type" value="Genomic_DNA"/>
</dbReference>